<sequence>MGGQDGELRRRAVRRCEARLAFAPAGPPGLSGLAARWQFADSSYFIRAFKKHYGQTPTEYARSNERPPGDRQEFPLATSRGLDRGGVGG</sequence>
<dbReference type="PRINTS" id="PR00032">
    <property type="entry name" value="HTHARAC"/>
</dbReference>
<evidence type="ECO:0000313" key="7">
    <source>
        <dbReference type="Proteomes" id="UP001595690"/>
    </source>
</evidence>
<dbReference type="EMBL" id="JBHRZI010000012">
    <property type="protein sequence ID" value="MFC3892854.1"/>
    <property type="molecule type" value="Genomic_DNA"/>
</dbReference>
<feature type="compositionally biased region" description="Basic and acidic residues" evidence="4">
    <location>
        <begin position="62"/>
        <end position="73"/>
    </location>
</feature>
<name>A0ABV8BT05_9PSEU</name>
<proteinExistence type="predicted"/>
<dbReference type="SUPFAM" id="SSF46689">
    <property type="entry name" value="Homeodomain-like"/>
    <property type="match status" value="1"/>
</dbReference>
<comment type="caution">
    <text evidence="6">The sequence shown here is derived from an EMBL/GenBank/DDBJ whole genome shotgun (WGS) entry which is preliminary data.</text>
</comment>
<keyword evidence="7" id="KW-1185">Reference proteome</keyword>
<dbReference type="PROSITE" id="PS01124">
    <property type="entry name" value="HTH_ARAC_FAMILY_2"/>
    <property type="match status" value="1"/>
</dbReference>
<feature type="domain" description="HTH araC/xylS-type" evidence="5">
    <location>
        <begin position="11"/>
        <end position="63"/>
    </location>
</feature>
<evidence type="ECO:0000313" key="6">
    <source>
        <dbReference type="EMBL" id="MFC3892854.1"/>
    </source>
</evidence>
<protein>
    <submittedName>
        <fullName evidence="6">Helix-turn-helix domain-containing protein</fullName>
    </submittedName>
</protein>
<keyword evidence="1" id="KW-0805">Transcription regulation</keyword>
<gene>
    <name evidence="6" type="ORF">ACFOWZ_15365</name>
</gene>
<keyword evidence="3" id="KW-0804">Transcription</keyword>
<dbReference type="Proteomes" id="UP001595690">
    <property type="component" value="Unassembled WGS sequence"/>
</dbReference>
<accession>A0ABV8BT05</accession>
<organism evidence="6 7">
    <name type="scientific">Lentzea rhizosphaerae</name>
    <dbReference type="NCBI Taxonomy" id="2041025"/>
    <lineage>
        <taxon>Bacteria</taxon>
        <taxon>Bacillati</taxon>
        <taxon>Actinomycetota</taxon>
        <taxon>Actinomycetes</taxon>
        <taxon>Pseudonocardiales</taxon>
        <taxon>Pseudonocardiaceae</taxon>
        <taxon>Lentzea</taxon>
    </lineage>
</organism>
<dbReference type="InterPro" id="IPR009057">
    <property type="entry name" value="Homeodomain-like_sf"/>
</dbReference>
<evidence type="ECO:0000256" key="2">
    <source>
        <dbReference type="ARBA" id="ARBA00023125"/>
    </source>
</evidence>
<keyword evidence="2" id="KW-0238">DNA-binding</keyword>
<reference evidence="7" key="1">
    <citation type="journal article" date="2019" name="Int. J. Syst. Evol. Microbiol.">
        <title>The Global Catalogue of Microorganisms (GCM) 10K type strain sequencing project: providing services to taxonomists for standard genome sequencing and annotation.</title>
        <authorList>
            <consortium name="The Broad Institute Genomics Platform"/>
            <consortium name="The Broad Institute Genome Sequencing Center for Infectious Disease"/>
            <person name="Wu L."/>
            <person name="Ma J."/>
        </authorList>
    </citation>
    <scope>NUCLEOTIDE SEQUENCE [LARGE SCALE GENOMIC DNA]</scope>
    <source>
        <strain evidence="7">CGMCC 4.7405</strain>
    </source>
</reference>
<dbReference type="Pfam" id="PF12833">
    <property type="entry name" value="HTH_18"/>
    <property type="match status" value="1"/>
</dbReference>
<evidence type="ECO:0000256" key="1">
    <source>
        <dbReference type="ARBA" id="ARBA00023015"/>
    </source>
</evidence>
<evidence type="ECO:0000259" key="5">
    <source>
        <dbReference type="PROSITE" id="PS01124"/>
    </source>
</evidence>
<dbReference type="InterPro" id="IPR018060">
    <property type="entry name" value="HTH_AraC"/>
</dbReference>
<dbReference type="RefSeq" id="WP_382372883.1">
    <property type="nucleotide sequence ID" value="NZ_JBHRZI010000012.1"/>
</dbReference>
<feature type="region of interest" description="Disordered" evidence="4">
    <location>
        <begin position="56"/>
        <end position="89"/>
    </location>
</feature>
<dbReference type="Gene3D" id="1.10.10.60">
    <property type="entry name" value="Homeodomain-like"/>
    <property type="match status" value="1"/>
</dbReference>
<evidence type="ECO:0000256" key="3">
    <source>
        <dbReference type="ARBA" id="ARBA00023163"/>
    </source>
</evidence>
<dbReference type="InterPro" id="IPR020449">
    <property type="entry name" value="Tscrpt_reg_AraC-type_HTH"/>
</dbReference>
<evidence type="ECO:0000256" key="4">
    <source>
        <dbReference type="SAM" id="MobiDB-lite"/>
    </source>
</evidence>